<organism evidence="4 5">
    <name type="scientific">Candidatus Solincola sediminis</name>
    <dbReference type="NCBI Taxonomy" id="1797199"/>
    <lineage>
        <taxon>Bacteria</taxon>
        <taxon>Bacillati</taxon>
        <taxon>Actinomycetota</taxon>
        <taxon>Candidatus Geothermincolia</taxon>
        <taxon>Candidatus Geothermincolales</taxon>
        <taxon>Candidatus Geothermincolaceae</taxon>
        <taxon>Candidatus Solincola</taxon>
    </lineage>
</organism>
<dbReference type="AlphaFoldDB" id="A0A1F2WQD0"/>
<dbReference type="EMBL" id="MELK01000019">
    <property type="protein sequence ID" value="OFW59010.1"/>
    <property type="molecule type" value="Genomic_DNA"/>
</dbReference>
<dbReference type="STRING" id="1797197.A2Y75_00575"/>
<accession>A0A1F2WQD0</accession>
<dbReference type="GO" id="GO:0046961">
    <property type="term" value="F:proton-transporting ATPase activity, rotational mechanism"/>
    <property type="evidence" value="ECO:0007669"/>
    <property type="project" value="InterPro"/>
</dbReference>
<evidence type="ECO:0000256" key="3">
    <source>
        <dbReference type="ARBA" id="ARBA00023065"/>
    </source>
</evidence>
<protein>
    <recommendedName>
        <fullName evidence="6">V-type ATP synthase subunit F</fullName>
    </recommendedName>
</protein>
<evidence type="ECO:0000256" key="2">
    <source>
        <dbReference type="ARBA" id="ARBA00022448"/>
    </source>
</evidence>
<comment type="similarity">
    <text evidence="1">Belongs to the V-ATPase F subunit family.</text>
</comment>
<dbReference type="Proteomes" id="UP000177876">
    <property type="component" value="Unassembled WGS sequence"/>
</dbReference>
<evidence type="ECO:0000256" key="1">
    <source>
        <dbReference type="ARBA" id="ARBA00010148"/>
    </source>
</evidence>
<evidence type="ECO:0008006" key="6">
    <source>
        <dbReference type="Google" id="ProtNLM"/>
    </source>
</evidence>
<sequence>MYKAIVVTDPETADGFRLAGVTVIEAENASEARDKIKLLLDDPDAGILAVNEHFYNEIDEKTQEKIDSIYRPIVIPLPIKETVEMAGERRAYLARLIHRAIGFDITLRGQAGE</sequence>
<gene>
    <name evidence="4" type="ORF">A2Y75_00575</name>
</gene>
<evidence type="ECO:0000313" key="5">
    <source>
        <dbReference type="Proteomes" id="UP000177876"/>
    </source>
</evidence>
<keyword evidence="3" id="KW-0406">Ion transport</keyword>
<reference evidence="4 5" key="1">
    <citation type="journal article" date="2016" name="Nat. Commun.">
        <title>Thousands of microbial genomes shed light on interconnected biogeochemical processes in an aquifer system.</title>
        <authorList>
            <person name="Anantharaman K."/>
            <person name="Brown C.T."/>
            <person name="Hug L.A."/>
            <person name="Sharon I."/>
            <person name="Castelle C.J."/>
            <person name="Probst A.J."/>
            <person name="Thomas B.C."/>
            <person name="Singh A."/>
            <person name="Wilkins M.J."/>
            <person name="Karaoz U."/>
            <person name="Brodie E.L."/>
            <person name="Williams K.H."/>
            <person name="Hubbard S.S."/>
            <person name="Banfield J.F."/>
        </authorList>
    </citation>
    <scope>NUCLEOTIDE SEQUENCE [LARGE SCALE GENOMIC DNA]</scope>
</reference>
<dbReference type="InterPro" id="IPR036906">
    <property type="entry name" value="ATPase_V1_fsu_sf"/>
</dbReference>
<evidence type="ECO:0000313" key="4">
    <source>
        <dbReference type="EMBL" id="OFW59010.1"/>
    </source>
</evidence>
<dbReference type="InterPro" id="IPR008218">
    <property type="entry name" value="ATPase_V1-cplx_f_g_su"/>
</dbReference>
<dbReference type="Pfam" id="PF01990">
    <property type="entry name" value="ATP-synt_F"/>
    <property type="match status" value="1"/>
</dbReference>
<name>A0A1F2WQD0_9ACTN</name>
<comment type="caution">
    <text evidence="4">The sequence shown here is derived from an EMBL/GenBank/DDBJ whole genome shotgun (WGS) entry which is preliminary data.</text>
</comment>
<dbReference type="SUPFAM" id="SSF159468">
    <property type="entry name" value="AtpF-like"/>
    <property type="match status" value="1"/>
</dbReference>
<dbReference type="Gene3D" id="3.40.50.10580">
    <property type="entry name" value="ATPase, V1 complex, subunit F"/>
    <property type="match status" value="1"/>
</dbReference>
<keyword evidence="2" id="KW-0813">Transport</keyword>
<proteinExistence type="inferred from homology"/>